<name>A0A1Y2IMY6_TRAC3</name>
<keyword evidence="1" id="KW-1133">Transmembrane helix</keyword>
<dbReference type="OrthoDB" id="2157498at2759"/>
<dbReference type="AlphaFoldDB" id="A0A1Y2IMY6"/>
<feature type="transmembrane region" description="Helical" evidence="1">
    <location>
        <begin position="33"/>
        <end position="58"/>
    </location>
</feature>
<evidence type="ECO:0000313" key="2">
    <source>
        <dbReference type="EMBL" id="OSD01621.1"/>
    </source>
</evidence>
<evidence type="ECO:0000256" key="1">
    <source>
        <dbReference type="SAM" id="Phobius"/>
    </source>
</evidence>
<proteinExistence type="predicted"/>
<dbReference type="Pfam" id="PF15159">
    <property type="entry name" value="PIG-Y"/>
    <property type="match status" value="1"/>
</dbReference>
<reference evidence="2 3" key="1">
    <citation type="journal article" date="2015" name="Biotechnol. Biofuels">
        <title>Enhanced degradation of softwood versus hardwood by the white-rot fungus Pycnoporus coccineus.</title>
        <authorList>
            <person name="Couturier M."/>
            <person name="Navarro D."/>
            <person name="Chevret D."/>
            <person name="Henrissat B."/>
            <person name="Piumi F."/>
            <person name="Ruiz-Duenas F.J."/>
            <person name="Martinez A.T."/>
            <person name="Grigoriev I.V."/>
            <person name="Riley R."/>
            <person name="Lipzen A."/>
            <person name="Berrin J.G."/>
            <person name="Master E.R."/>
            <person name="Rosso M.N."/>
        </authorList>
    </citation>
    <scope>NUCLEOTIDE SEQUENCE [LARGE SCALE GENOMIC DNA]</scope>
    <source>
        <strain evidence="2 3">BRFM310</strain>
    </source>
</reference>
<dbReference type="InterPro" id="IPR029164">
    <property type="entry name" value="PIG-Y"/>
</dbReference>
<dbReference type="Proteomes" id="UP000193067">
    <property type="component" value="Unassembled WGS sequence"/>
</dbReference>
<keyword evidence="1" id="KW-0472">Membrane</keyword>
<dbReference type="EMBL" id="KZ084110">
    <property type="protein sequence ID" value="OSD01621.1"/>
    <property type="molecule type" value="Genomic_DNA"/>
</dbReference>
<keyword evidence="1" id="KW-0812">Transmembrane</keyword>
<evidence type="ECO:0000313" key="3">
    <source>
        <dbReference type="Proteomes" id="UP000193067"/>
    </source>
</evidence>
<sequence>MRRRRPTHKPRPSWIDKVVLPDRPEESRRPSAAAGYAILVCSVLVLLVGSYAVFFSAFLPKTGIWVLDVLAEDRHYKYLVIMLIPAGTGFVIANWVGWQYYMNS</sequence>
<gene>
    <name evidence="2" type="ORF">PYCCODRAFT_1436231</name>
</gene>
<organism evidence="2 3">
    <name type="scientific">Trametes coccinea (strain BRFM310)</name>
    <name type="common">Pycnoporus coccineus</name>
    <dbReference type="NCBI Taxonomy" id="1353009"/>
    <lineage>
        <taxon>Eukaryota</taxon>
        <taxon>Fungi</taxon>
        <taxon>Dikarya</taxon>
        <taxon>Basidiomycota</taxon>
        <taxon>Agaricomycotina</taxon>
        <taxon>Agaricomycetes</taxon>
        <taxon>Polyporales</taxon>
        <taxon>Polyporaceae</taxon>
        <taxon>Trametes</taxon>
    </lineage>
</organism>
<keyword evidence="3" id="KW-1185">Reference proteome</keyword>
<accession>A0A1Y2IMY6</accession>
<feature type="transmembrane region" description="Helical" evidence="1">
    <location>
        <begin position="78"/>
        <end position="98"/>
    </location>
</feature>
<protein>
    <submittedName>
        <fullName evidence="2">Uncharacterized protein</fullName>
    </submittedName>
</protein>